<evidence type="ECO:0000313" key="5">
    <source>
        <dbReference type="EMBL" id="KAF5797972.1"/>
    </source>
</evidence>
<dbReference type="EC" id="4.1.3.38" evidence="5"/>
<dbReference type="OrthoDB" id="25921at2759"/>
<evidence type="ECO:0000256" key="4">
    <source>
        <dbReference type="SAM" id="MobiDB-lite"/>
    </source>
</evidence>
<dbReference type="GO" id="GO:0008483">
    <property type="term" value="F:transaminase activity"/>
    <property type="evidence" value="ECO:0007669"/>
    <property type="project" value="UniProtKB-KW"/>
</dbReference>
<dbReference type="FunFam" id="3.20.10.10:FF:000002">
    <property type="entry name" value="D-alanine aminotransferase"/>
    <property type="match status" value="1"/>
</dbReference>
<reference evidence="5 7" key="1">
    <citation type="journal article" date="2017" name="Nature">
        <title>The sunflower genome provides insights into oil metabolism, flowering and Asterid evolution.</title>
        <authorList>
            <person name="Badouin H."/>
            <person name="Gouzy J."/>
            <person name="Grassa C.J."/>
            <person name="Murat F."/>
            <person name="Staton S.E."/>
            <person name="Cottret L."/>
            <person name="Lelandais-Briere C."/>
            <person name="Owens G.L."/>
            <person name="Carrere S."/>
            <person name="Mayjonade B."/>
            <person name="Legrand L."/>
            <person name="Gill N."/>
            <person name="Kane N.C."/>
            <person name="Bowers J.E."/>
            <person name="Hubner S."/>
            <person name="Bellec A."/>
            <person name="Berard A."/>
            <person name="Berges H."/>
            <person name="Blanchet N."/>
            <person name="Boniface M.C."/>
            <person name="Brunel D."/>
            <person name="Catrice O."/>
            <person name="Chaidir N."/>
            <person name="Claudel C."/>
            <person name="Donnadieu C."/>
            <person name="Faraut T."/>
            <person name="Fievet G."/>
            <person name="Helmstetter N."/>
            <person name="King M."/>
            <person name="Knapp S.J."/>
            <person name="Lai Z."/>
            <person name="Le Paslier M.C."/>
            <person name="Lippi Y."/>
            <person name="Lorenzon L."/>
            <person name="Mandel J.R."/>
            <person name="Marage G."/>
            <person name="Marchand G."/>
            <person name="Marquand E."/>
            <person name="Bret-Mestries E."/>
            <person name="Morien E."/>
            <person name="Nambeesan S."/>
            <person name="Nguyen T."/>
            <person name="Pegot-Espagnet P."/>
            <person name="Pouilly N."/>
            <person name="Raftis F."/>
            <person name="Sallet E."/>
            <person name="Schiex T."/>
            <person name="Thomas J."/>
            <person name="Vandecasteele C."/>
            <person name="Vares D."/>
            <person name="Vear F."/>
            <person name="Vautrin S."/>
            <person name="Crespi M."/>
            <person name="Mangin B."/>
            <person name="Burke J.M."/>
            <person name="Salse J."/>
            <person name="Munos S."/>
            <person name="Vincourt P."/>
            <person name="Rieseberg L.H."/>
            <person name="Langlade N.B."/>
        </authorList>
    </citation>
    <scope>NUCLEOTIDE SEQUENCE [LARGE SCALE GENOMIC DNA]</scope>
    <source>
        <strain evidence="7">cv. SF193</strain>
        <tissue evidence="5">Leaves</tissue>
    </source>
</reference>
<reference evidence="6" key="2">
    <citation type="submission" date="2017-02" db="EMBL/GenBank/DDBJ databases">
        <title>Sunflower complete genome.</title>
        <authorList>
            <person name="Langlade N."/>
            <person name="Munos S."/>
        </authorList>
    </citation>
    <scope>NUCLEOTIDE SEQUENCE [LARGE SCALE GENOMIC DNA]</scope>
    <source>
        <tissue evidence="6">Leaves</tissue>
    </source>
</reference>
<dbReference type="GO" id="GO:0008652">
    <property type="term" value="P:amino acid biosynthetic process"/>
    <property type="evidence" value="ECO:0007669"/>
    <property type="project" value="UniProtKB-ARBA"/>
</dbReference>
<dbReference type="InterPro" id="IPR036038">
    <property type="entry name" value="Aminotransferase-like"/>
</dbReference>
<protein>
    <submittedName>
        <fullName evidence="5">Aminodeoxychorismate lyase</fullName>
        <ecNumber evidence="5">4.1.3.38</ecNumber>
    </submittedName>
    <submittedName>
        <fullName evidence="6">Putative aminotransferase class IV</fullName>
    </submittedName>
</protein>
<dbReference type="GO" id="GO:0008696">
    <property type="term" value="F:4-amino-4-deoxychorismate lyase activity"/>
    <property type="evidence" value="ECO:0007669"/>
    <property type="project" value="UniProtKB-EC"/>
</dbReference>
<dbReference type="InterPro" id="IPR050571">
    <property type="entry name" value="Class-IV_PLP-Dep_Aminotrnsfr"/>
</dbReference>
<dbReference type="InterPro" id="IPR043132">
    <property type="entry name" value="BCAT-like_C"/>
</dbReference>
<evidence type="ECO:0000256" key="3">
    <source>
        <dbReference type="ARBA" id="ARBA00022898"/>
    </source>
</evidence>
<dbReference type="FunFam" id="3.30.470.10:FF:000008">
    <property type="entry name" value="D-amino-acid transaminase, chloroplastic"/>
    <property type="match status" value="1"/>
</dbReference>
<dbReference type="Pfam" id="PF01063">
    <property type="entry name" value="Aminotran_4"/>
    <property type="match status" value="1"/>
</dbReference>
<keyword evidence="7" id="KW-1185">Reference proteome</keyword>
<sequence length="415" mass="45967">MVGSYTSKTSGEHLFHRIRLKGPQAHHITSHVRRRSSSSSSMAAPSFLKKPISETPLVIDKSRNLRLPLHFSQFRLCGRRHVVKSSLIESNHVPILSASEAIERLRTSRESCKRTQRYLAMYSSVFGGITTDQGAMVIPMDDHMVHRGHGVFDTAAIVDGFLYELEQHLDRFLGSASKAKIKPPFDKETTKRILVQTASASSCKNGSLRYWLSSGPGDFQLSPSGCHQSTLYAIVIQDLSPPNYNGIKVITSSVPIKPPQFATMKSVNYLPNVLSKMEAEENGAYAAIWLDEQGFVAEGPNMNVAFVTPESDLLMPPFDKILSGCTSKRVLELVRHLVQIGQLRGVQVRDVSVKEGKQAREMMLIGSGVVVRPVLQWDDQVIGNGKEGVVTESLRNLILEDMKNGPSTVRTLIPY</sequence>
<name>A0A251UY52_HELAN</name>
<gene>
    <name evidence="6" type="ORF">HannXRQ_Chr04g0105871</name>
    <name evidence="5" type="ORF">HanXRQr2_Chr07g0287181</name>
</gene>
<dbReference type="STRING" id="4232.A0A251UY52"/>
<keyword evidence="3" id="KW-0663">Pyridoxal phosphate</keyword>
<dbReference type="Gene3D" id="3.20.10.10">
    <property type="entry name" value="D-amino Acid Aminotransferase, subunit A, domain 2"/>
    <property type="match status" value="1"/>
</dbReference>
<dbReference type="Proteomes" id="UP000215914">
    <property type="component" value="Chromosome 4"/>
</dbReference>
<evidence type="ECO:0000256" key="1">
    <source>
        <dbReference type="ARBA" id="ARBA00001933"/>
    </source>
</evidence>
<reference evidence="5" key="3">
    <citation type="submission" date="2020-06" db="EMBL/GenBank/DDBJ databases">
        <title>Helianthus annuus Genome sequencing and assembly Release 2.</title>
        <authorList>
            <person name="Gouzy J."/>
            <person name="Langlade N."/>
            <person name="Munos S."/>
        </authorList>
    </citation>
    <scope>NUCLEOTIDE SEQUENCE</scope>
    <source>
        <tissue evidence="5">Leaves</tissue>
    </source>
</reference>
<evidence type="ECO:0000256" key="2">
    <source>
        <dbReference type="ARBA" id="ARBA00009320"/>
    </source>
</evidence>
<dbReference type="SUPFAM" id="SSF56752">
    <property type="entry name" value="D-aminoacid aminotransferase-like PLP-dependent enzymes"/>
    <property type="match status" value="1"/>
</dbReference>
<accession>A0A251UY52</accession>
<dbReference type="Gene3D" id="3.30.470.10">
    <property type="match status" value="1"/>
</dbReference>
<dbReference type="GO" id="GO:0046394">
    <property type="term" value="P:carboxylic acid biosynthetic process"/>
    <property type="evidence" value="ECO:0007669"/>
    <property type="project" value="UniProtKB-ARBA"/>
</dbReference>
<dbReference type="GO" id="GO:0019752">
    <property type="term" value="P:carboxylic acid metabolic process"/>
    <property type="evidence" value="ECO:0000318"/>
    <property type="project" value="GO_Central"/>
</dbReference>
<dbReference type="OMA" id="MSRIAYV"/>
<dbReference type="InterPro" id="IPR001544">
    <property type="entry name" value="Aminotrans_IV"/>
</dbReference>
<proteinExistence type="inferred from homology"/>
<keyword evidence="6" id="KW-0032">Aminotransferase</keyword>
<dbReference type="EMBL" id="MNCJ02000322">
    <property type="protein sequence ID" value="KAF5797972.1"/>
    <property type="molecule type" value="Genomic_DNA"/>
</dbReference>
<comment type="similarity">
    <text evidence="2">Belongs to the class-IV pyridoxal-phosphate-dependent aminotransferase family.</text>
</comment>
<keyword evidence="6" id="KW-0808">Transferase</keyword>
<dbReference type="FunCoup" id="A0A251UY52">
    <property type="interactions" value="1466"/>
</dbReference>
<dbReference type="PANTHER" id="PTHR42743">
    <property type="entry name" value="AMINO-ACID AMINOTRANSFERASE"/>
    <property type="match status" value="1"/>
</dbReference>
<dbReference type="InParanoid" id="A0A251UY52"/>
<keyword evidence="5" id="KW-0456">Lyase</keyword>
<evidence type="ECO:0000313" key="7">
    <source>
        <dbReference type="Proteomes" id="UP000215914"/>
    </source>
</evidence>
<dbReference type="Gramene" id="mRNA:HanXRQr2_Chr07g0287181">
    <property type="protein sequence ID" value="mRNA:HanXRQr2_Chr07g0287181"/>
    <property type="gene ID" value="HanXRQr2_Chr07g0287181"/>
</dbReference>
<feature type="region of interest" description="Disordered" evidence="4">
    <location>
        <begin position="25"/>
        <end position="45"/>
    </location>
</feature>
<evidence type="ECO:0000313" key="6">
    <source>
        <dbReference type="EMBL" id="OTG27963.1"/>
    </source>
</evidence>
<dbReference type="EMBL" id="CM007893">
    <property type="protein sequence ID" value="OTG27963.1"/>
    <property type="molecule type" value="Genomic_DNA"/>
</dbReference>
<dbReference type="AlphaFoldDB" id="A0A251UY52"/>
<organism evidence="6 7">
    <name type="scientific">Helianthus annuus</name>
    <name type="common">Common sunflower</name>
    <dbReference type="NCBI Taxonomy" id="4232"/>
    <lineage>
        <taxon>Eukaryota</taxon>
        <taxon>Viridiplantae</taxon>
        <taxon>Streptophyta</taxon>
        <taxon>Embryophyta</taxon>
        <taxon>Tracheophyta</taxon>
        <taxon>Spermatophyta</taxon>
        <taxon>Magnoliopsida</taxon>
        <taxon>eudicotyledons</taxon>
        <taxon>Gunneridae</taxon>
        <taxon>Pentapetalae</taxon>
        <taxon>asterids</taxon>
        <taxon>campanulids</taxon>
        <taxon>Asterales</taxon>
        <taxon>Asteraceae</taxon>
        <taxon>Asteroideae</taxon>
        <taxon>Heliantheae alliance</taxon>
        <taxon>Heliantheae</taxon>
        <taxon>Helianthus</taxon>
    </lineage>
</organism>
<comment type="cofactor">
    <cofactor evidence="1">
        <name>pyridoxal 5'-phosphate</name>
        <dbReference type="ChEBI" id="CHEBI:597326"/>
    </cofactor>
</comment>
<dbReference type="PANTHER" id="PTHR42743:SF22">
    <property type="entry name" value="D-AMINO-ACID TRANSAMINASE, CHLOROPLASTIC"/>
    <property type="match status" value="1"/>
</dbReference>
<dbReference type="InterPro" id="IPR043131">
    <property type="entry name" value="BCAT-like_N"/>
</dbReference>